<dbReference type="EMBL" id="JBHSIT010000006">
    <property type="protein sequence ID" value="MFC4909770.1"/>
    <property type="molecule type" value="Genomic_DNA"/>
</dbReference>
<evidence type="ECO:0000313" key="1">
    <source>
        <dbReference type="EMBL" id="MFC4909770.1"/>
    </source>
</evidence>
<proteinExistence type="predicted"/>
<sequence>MDWWSVEVFNGDQTARSWRDAWQDTLVESALTHRALGWLWDVTPWGLVLEVCFPDEQDWLLWRELPGVRAAFDAVPDPVHGLVIYRGRGGSSGTPVPRRPRPAPGAAALALDEPIEELLLDLTPTEPAPLHVTPEALADLPK</sequence>
<keyword evidence="2" id="KW-1185">Reference proteome</keyword>
<organism evidence="1 2">
    <name type="scientific">Actinomadura gamaensis</name>
    <dbReference type="NCBI Taxonomy" id="1763541"/>
    <lineage>
        <taxon>Bacteria</taxon>
        <taxon>Bacillati</taxon>
        <taxon>Actinomycetota</taxon>
        <taxon>Actinomycetes</taxon>
        <taxon>Streptosporangiales</taxon>
        <taxon>Thermomonosporaceae</taxon>
        <taxon>Actinomadura</taxon>
    </lineage>
</organism>
<accession>A0ABV9U003</accession>
<gene>
    <name evidence="1" type="ORF">ACFPCY_20790</name>
</gene>
<dbReference type="RefSeq" id="WP_378257553.1">
    <property type="nucleotide sequence ID" value="NZ_JBHSIT010000006.1"/>
</dbReference>
<reference evidence="2" key="1">
    <citation type="journal article" date="2019" name="Int. J. Syst. Evol. Microbiol.">
        <title>The Global Catalogue of Microorganisms (GCM) 10K type strain sequencing project: providing services to taxonomists for standard genome sequencing and annotation.</title>
        <authorList>
            <consortium name="The Broad Institute Genomics Platform"/>
            <consortium name="The Broad Institute Genome Sequencing Center for Infectious Disease"/>
            <person name="Wu L."/>
            <person name="Ma J."/>
        </authorList>
    </citation>
    <scope>NUCLEOTIDE SEQUENCE [LARGE SCALE GENOMIC DNA]</scope>
    <source>
        <strain evidence="2">KLKA75</strain>
    </source>
</reference>
<evidence type="ECO:0000313" key="2">
    <source>
        <dbReference type="Proteomes" id="UP001595872"/>
    </source>
</evidence>
<protein>
    <submittedName>
        <fullName evidence="1">Uncharacterized protein</fullName>
    </submittedName>
</protein>
<name>A0ABV9U003_9ACTN</name>
<dbReference type="Proteomes" id="UP001595872">
    <property type="component" value="Unassembled WGS sequence"/>
</dbReference>
<comment type="caution">
    <text evidence="1">The sequence shown here is derived from an EMBL/GenBank/DDBJ whole genome shotgun (WGS) entry which is preliminary data.</text>
</comment>